<dbReference type="AlphaFoldDB" id="A0A544TL03"/>
<gene>
    <name evidence="1" type="ORF">FG383_02990</name>
</gene>
<proteinExistence type="predicted"/>
<organism evidence="1 2">
    <name type="scientific">Psychrobacillus soli</name>
    <dbReference type="NCBI Taxonomy" id="1543965"/>
    <lineage>
        <taxon>Bacteria</taxon>
        <taxon>Bacillati</taxon>
        <taxon>Bacillota</taxon>
        <taxon>Bacilli</taxon>
        <taxon>Bacillales</taxon>
        <taxon>Bacillaceae</taxon>
        <taxon>Psychrobacillus</taxon>
    </lineage>
</organism>
<sequence length="122" mass="14497">MRKIELHIPDLLNVQNDQPMMELERIKLVGAKTSDLKYFIRNPEKVETSIKQIVAEDFTIYDLELDFETETFSFYLEREGELTESEILQKVFQTFAVRYSPRKVGFFHYSKERNEPTALLVK</sequence>
<comment type="caution">
    <text evidence="1">The sequence shown here is derived from an EMBL/GenBank/DDBJ whole genome shotgun (WGS) entry which is preliminary data.</text>
</comment>
<dbReference type="Proteomes" id="UP000318937">
    <property type="component" value="Unassembled WGS sequence"/>
</dbReference>
<keyword evidence="2" id="KW-1185">Reference proteome</keyword>
<evidence type="ECO:0000313" key="2">
    <source>
        <dbReference type="Proteomes" id="UP000318937"/>
    </source>
</evidence>
<accession>A0A544TL03</accession>
<evidence type="ECO:0000313" key="1">
    <source>
        <dbReference type="EMBL" id="TQR18131.1"/>
    </source>
</evidence>
<reference evidence="1 2" key="1">
    <citation type="submission" date="2019-05" db="EMBL/GenBank/DDBJ databases">
        <title>Psychrobacillus vulpis sp. nov., a new species isolated from feces of a red fox that inhabits in The Tablas de Daimiel Natural Park, Albacete, Spain.</title>
        <authorList>
            <person name="Rodriguez M."/>
            <person name="Reina J.C."/>
            <person name="Bejar V."/>
            <person name="Llamas I."/>
        </authorList>
    </citation>
    <scope>NUCLEOTIDE SEQUENCE [LARGE SCALE GENOMIC DNA]</scope>
    <source>
        <strain evidence="1 2">NHI-2</strain>
    </source>
</reference>
<name>A0A544TL03_9BACI</name>
<dbReference type="OrthoDB" id="2968933at2"/>
<protein>
    <submittedName>
        <fullName evidence="1">Uncharacterized protein</fullName>
    </submittedName>
</protein>
<dbReference type="RefSeq" id="WP_142605366.1">
    <property type="nucleotide sequence ID" value="NZ_VDGG01000004.1"/>
</dbReference>
<dbReference type="EMBL" id="VDGG01000004">
    <property type="protein sequence ID" value="TQR18131.1"/>
    <property type="molecule type" value="Genomic_DNA"/>
</dbReference>